<dbReference type="Proteomes" id="UP000828390">
    <property type="component" value="Unassembled WGS sequence"/>
</dbReference>
<dbReference type="AlphaFoldDB" id="A0A9D4IQ69"/>
<protein>
    <submittedName>
        <fullName evidence="1">Uncharacterized protein</fullName>
    </submittedName>
</protein>
<sequence length="84" mass="9938">MMSRDNIDRVNVLFQKLCERFDQLKNTYFQCLELCSVPDVANNLELTYEHCLQNCVEFRERLSQWTATDEETPEEDDACPWQAG</sequence>
<comment type="caution">
    <text evidence="1">The sequence shown here is derived from an EMBL/GenBank/DDBJ whole genome shotgun (WGS) entry which is preliminary data.</text>
</comment>
<gene>
    <name evidence="1" type="ORF">DPMN_158852</name>
</gene>
<evidence type="ECO:0000313" key="2">
    <source>
        <dbReference type="Proteomes" id="UP000828390"/>
    </source>
</evidence>
<reference evidence="1" key="1">
    <citation type="journal article" date="2019" name="bioRxiv">
        <title>The Genome of the Zebra Mussel, Dreissena polymorpha: A Resource for Invasive Species Research.</title>
        <authorList>
            <person name="McCartney M.A."/>
            <person name="Auch B."/>
            <person name="Kono T."/>
            <person name="Mallez S."/>
            <person name="Zhang Y."/>
            <person name="Obille A."/>
            <person name="Becker A."/>
            <person name="Abrahante J.E."/>
            <person name="Garbe J."/>
            <person name="Badalamenti J.P."/>
            <person name="Herman A."/>
            <person name="Mangelson H."/>
            <person name="Liachko I."/>
            <person name="Sullivan S."/>
            <person name="Sone E.D."/>
            <person name="Koren S."/>
            <person name="Silverstein K.A.T."/>
            <person name="Beckman K.B."/>
            <person name="Gohl D.M."/>
        </authorList>
    </citation>
    <scope>NUCLEOTIDE SEQUENCE</scope>
    <source>
        <strain evidence="1">Duluth1</strain>
        <tissue evidence="1">Whole animal</tissue>
    </source>
</reference>
<accession>A0A9D4IQ69</accession>
<dbReference type="EMBL" id="JAIWYP010000008">
    <property type="protein sequence ID" value="KAH3781027.1"/>
    <property type="molecule type" value="Genomic_DNA"/>
</dbReference>
<proteinExistence type="predicted"/>
<organism evidence="1 2">
    <name type="scientific">Dreissena polymorpha</name>
    <name type="common">Zebra mussel</name>
    <name type="synonym">Mytilus polymorpha</name>
    <dbReference type="NCBI Taxonomy" id="45954"/>
    <lineage>
        <taxon>Eukaryota</taxon>
        <taxon>Metazoa</taxon>
        <taxon>Spiralia</taxon>
        <taxon>Lophotrochozoa</taxon>
        <taxon>Mollusca</taxon>
        <taxon>Bivalvia</taxon>
        <taxon>Autobranchia</taxon>
        <taxon>Heteroconchia</taxon>
        <taxon>Euheterodonta</taxon>
        <taxon>Imparidentia</taxon>
        <taxon>Neoheterodontei</taxon>
        <taxon>Myida</taxon>
        <taxon>Dreissenoidea</taxon>
        <taxon>Dreissenidae</taxon>
        <taxon>Dreissena</taxon>
    </lineage>
</organism>
<evidence type="ECO:0000313" key="1">
    <source>
        <dbReference type="EMBL" id="KAH3781027.1"/>
    </source>
</evidence>
<name>A0A9D4IQ69_DREPO</name>
<keyword evidence="2" id="KW-1185">Reference proteome</keyword>
<reference evidence="1" key="2">
    <citation type="submission" date="2020-11" db="EMBL/GenBank/DDBJ databases">
        <authorList>
            <person name="McCartney M.A."/>
            <person name="Auch B."/>
            <person name="Kono T."/>
            <person name="Mallez S."/>
            <person name="Becker A."/>
            <person name="Gohl D.M."/>
            <person name="Silverstein K.A.T."/>
            <person name="Koren S."/>
            <person name="Bechman K.B."/>
            <person name="Herman A."/>
            <person name="Abrahante J.E."/>
            <person name="Garbe J."/>
        </authorList>
    </citation>
    <scope>NUCLEOTIDE SEQUENCE</scope>
    <source>
        <strain evidence="1">Duluth1</strain>
        <tissue evidence="1">Whole animal</tissue>
    </source>
</reference>